<name>F8A514_CELGA</name>
<sequence>MTDSRIDSRPRWAGSAPAAQQAAPGDAAQPRAEHRPASRRARVSDRERAARERRERRRRSVVVALVVVALFAGAGYVVASALGVGERDTATEKVAAPVLDYPGPGHGSAMVTLGDDETPATIGKALVAAGVVADAKVFVAALAARDGAEVEPGTYRLPLEMPSADAVDALLDPANKASLRVTLAPGLTAAQILAKVSEKTTIPLAELEKAAKDEKAIGLPAEADGRVEGWLYATTYEVEPDATATEVLSQLVGKTIAVLEDKGADEGEWMDVLTAASLVEREAVREEDRPMLARAIRNRIERGQPLEIAASVSYGEGITEPPTDKMTQDSSNPYNTYRHTGLPPSPIASPSESSIDAVLHPDAGSVVFWTPVDLETGELRFASTWDGHQANLDRLRAWQDDHKQ</sequence>
<evidence type="ECO:0000313" key="9">
    <source>
        <dbReference type="EMBL" id="AEI12117.1"/>
    </source>
</evidence>
<reference evidence="10" key="1">
    <citation type="submission" date="2011-04" db="EMBL/GenBank/DDBJ databases">
        <title>Complete sequence of Cellvibrio gilvus ATCC 13127.</title>
        <authorList>
            <person name="Lucas S."/>
            <person name="Han J."/>
            <person name="Lapidus A."/>
            <person name="Cheng J.-F."/>
            <person name="Goodwin L."/>
            <person name="Pitluck S."/>
            <person name="Peters L."/>
            <person name="Munk A."/>
            <person name="Detter J.C."/>
            <person name="Han C."/>
            <person name="Tapia R."/>
            <person name="Land M."/>
            <person name="Hauser L."/>
            <person name="Kyrpides N."/>
            <person name="Ivanova N."/>
            <person name="Ovchinnikova G."/>
            <person name="Pagani I."/>
            <person name="Mead D."/>
            <person name="Brumm P."/>
            <person name="Woyke T."/>
        </authorList>
    </citation>
    <scope>NUCLEOTIDE SEQUENCE [LARGE SCALE GENOMIC DNA]</scope>
    <source>
        <strain evidence="10">ATCC 13127 / NRRL B-14078</strain>
    </source>
</reference>
<comment type="subcellular location">
    <subcellularLocation>
        <location evidence="7">Cell inner membrane</location>
        <topology evidence="7">Single-pass membrane protein</topology>
    </subcellularLocation>
</comment>
<gene>
    <name evidence="7" type="primary">mltG</name>
    <name evidence="9" type="ordered locus">Celgi_1606</name>
</gene>
<dbReference type="OrthoDB" id="9814591at2"/>
<dbReference type="STRING" id="593907.Celgi_1606"/>
<keyword evidence="1 7" id="KW-1003">Cell membrane</keyword>
<evidence type="ECO:0000256" key="3">
    <source>
        <dbReference type="ARBA" id="ARBA00022989"/>
    </source>
</evidence>
<accession>F8A514</accession>
<dbReference type="eggNOG" id="COG1559">
    <property type="taxonomic scope" value="Bacteria"/>
</dbReference>
<evidence type="ECO:0000256" key="1">
    <source>
        <dbReference type="ARBA" id="ARBA00022475"/>
    </source>
</evidence>
<dbReference type="Gene3D" id="3.30.1490.480">
    <property type="entry name" value="Endolytic murein transglycosylase"/>
    <property type="match status" value="1"/>
</dbReference>
<protein>
    <recommendedName>
        <fullName evidence="7">Endolytic murein transglycosylase</fullName>
        <ecNumber evidence="7">4.2.2.29</ecNumber>
    </recommendedName>
    <alternativeName>
        <fullName evidence="7">Peptidoglycan lytic transglycosylase</fullName>
    </alternativeName>
    <alternativeName>
        <fullName evidence="7">Peptidoglycan polymerization terminase</fullName>
    </alternativeName>
</protein>
<keyword evidence="2 7" id="KW-0812">Transmembrane</keyword>
<evidence type="ECO:0000256" key="4">
    <source>
        <dbReference type="ARBA" id="ARBA00023136"/>
    </source>
</evidence>
<keyword evidence="6 7" id="KW-0961">Cell wall biogenesis/degradation</keyword>
<feature type="compositionally biased region" description="Basic and acidic residues" evidence="8">
    <location>
        <begin position="31"/>
        <end position="53"/>
    </location>
</feature>
<dbReference type="EMBL" id="CP002665">
    <property type="protein sequence ID" value="AEI12117.1"/>
    <property type="molecule type" value="Genomic_DNA"/>
</dbReference>
<evidence type="ECO:0000256" key="6">
    <source>
        <dbReference type="ARBA" id="ARBA00023316"/>
    </source>
</evidence>
<evidence type="ECO:0000256" key="5">
    <source>
        <dbReference type="ARBA" id="ARBA00023239"/>
    </source>
</evidence>
<dbReference type="GO" id="GO:0009252">
    <property type="term" value="P:peptidoglycan biosynthetic process"/>
    <property type="evidence" value="ECO:0007669"/>
    <property type="project" value="UniProtKB-UniRule"/>
</dbReference>
<keyword evidence="4 7" id="KW-0472">Membrane</keyword>
<feature type="region of interest" description="Disordered" evidence="8">
    <location>
        <begin position="316"/>
        <end position="353"/>
    </location>
</feature>
<comment type="similarity">
    <text evidence="7">Belongs to the transglycosylase MltG family.</text>
</comment>
<dbReference type="PANTHER" id="PTHR30518:SF2">
    <property type="entry name" value="ENDOLYTIC MUREIN TRANSGLYCOSYLASE"/>
    <property type="match status" value="1"/>
</dbReference>
<evidence type="ECO:0000256" key="7">
    <source>
        <dbReference type="HAMAP-Rule" id="MF_02065"/>
    </source>
</evidence>
<keyword evidence="10" id="KW-1185">Reference proteome</keyword>
<comment type="catalytic activity">
    <reaction evidence="7">
        <text>a peptidoglycan chain = a peptidoglycan chain with N-acetyl-1,6-anhydromuramyl-[peptide] at the reducing end + a peptidoglycan chain with N-acetylglucosamine at the non-reducing end.</text>
        <dbReference type="EC" id="4.2.2.29"/>
    </reaction>
</comment>
<proteinExistence type="inferred from homology"/>
<dbReference type="HAMAP" id="MF_02065">
    <property type="entry name" value="MltG"/>
    <property type="match status" value="1"/>
</dbReference>
<feature type="transmembrane region" description="Helical" evidence="7">
    <location>
        <begin position="61"/>
        <end position="84"/>
    </location>
</feature>
<feature type="region of interest" description="Disordered" evidence="8">
    <location>
        <begin position="1"/>
        <end position="55"/>
    </location>
</feature>
<dbReference type="KEGG" id="cga:Celgi_1606"/>
<dbReference type="RefSeq" id="WP_013883636.1">
    <property type="nucleotide sequence ID" value="NC_015671.1"/>
</dbReference>
<dbReference type="EC" id="4.2.2.29" evidence="7"/>
<comment type="function">
    <text evidence="7">Functions as a peptidoglycan terminase that cleaves nascent peptidoglycan strands endolytically to terminate their elongation.</text>
</comment>
<dbReference type="GO" id="GO:0008932">
    <property type="term" value="F:lytic endotransglycosylase activity"/>
    <property type="evidence" value="ECO:0007669"/>
    <property type="project" value="UniProtKB-UniRule"/>
</dbReference>
<dbReference type="HOGENOM" id="CLU_025574_4_0_11"/>
<organism evidence="9 10">
    <name type="scientific">Cellulomonas gilvus (strain ATCC 13127 / NRRL B-14078)</name>
    <name type="common">Cellvibrio gilvus</name>
    <dbReference type="NCBI Taxonomy" id="593907"/>
    <lineage>
        <taxon>Bacteria</taxon>
        <taxon>Bacillati</taxon>
        <taxon>Actinomycetota</taxon>
        <taxon>Actinomycetes</taxon>
        <taxon>Micrococcales</taxon>
        <taxon>Cellulomonadaceae</taxon>
        <taxon>Cellulomonas</taxon>
    </lineage>
</organism>
<feature type="compositionally biased region" description="Polar residues" evidence="8">
    <location>
        <begin position="328"/>
        <end position="338"/>
    </location>
</feature>
<dbReference type="InterPro" id="IPR003770">
    <property type="entry name" value="MLTG-like"/>
</dbReference>
<dbReference type="GO" id="GO:0005886">
    <property type="term" value="C:plasma membrane"/>
    <property type="evidence" value="ECO:0007669"/>
    <property type="project" value="UniProtKB-SubCell"/>
</dbReference>
<evidence type="ECO:0000256" key="2">
    <source>
        <dbReference type="ARBA" id="ARBA00022692"/>
    </source>
</evidence>
<keyword evidence="7" id="KW-0997">Cell inner membrane</keyword>
<feature type="site" description="Important for catalytic activity" evidence="7">
    <location>
        <position position="282"/>
    </location>
</feature>
<dbReference type="AlphaFoldDB" id="F8A514"/>
<keyword evidence="3 7" id="KW-1133">Transmembrane helix</keyword>
<dbReference type="Pfam" id="PF02618">
    <property type="entry name" value="YceG"/>
    <property type="match status" value="1"/>
</dbReference>
<evidence type="ECO:0000313" key="10">
    <source>
        <dbReference type="Proteomes" id="UP000000485"/>
    </source>
</evidence>
<dbReference type="Proteomes" id="UP000000485">
    <property type="component" value="Chromosome"/>
</dbReference>
<feature type="compositionally biased region" description="Low complexity" evidence="8">
    <location>
        <begin position="13"/>
        <end position="30"/>
    </location>
</feature>
<dbReference type="PANTHER" id="PTHR30518">
    <property type="entry name" value="ENDOLYTIC MUREIN TRANSGLYCOSYLASE"/>
    <property type="match status" value="1"/>
</dbReference>
<keyword evidence="5 7" id="KW-0456">Lyase</keyword>
<feature type="compositionally biased region" description="Basic and acidic residues" evidence="8">
    <location>
        <begin position="1"/>
        <end position="10"/>
    </location>
</feature>
<dbReference type="NCBIfam" id="TIGR00247">
    <property type="entry name" value="endolytic transglycosylase MltG"/>
    <property type="match status" value="1"/>
</dbReference>
<dbReference type="GO" id="GO:0071555">
    <property type="term" value="P:cell wall organization"/>
    <property type="evidence" value="ECO:0007669"/>
    <property type="project" value="UniProtKB-KW"/>
</dbReference>
<evidence type="ECO:0000256" key="8">
    <source>
        <dbReference type="SAM" id="MobiDB-lite"/>
    </source>
</evidence>